<accession>A0ABQ3UWT7</accession>
<name>A0ABQ3UWT7_9CHLR</name>
<protein>
    <recommendedName>
        <fullName evidence="5">Luciferase-like domain-containing protein</fullName>
    </recommendedName>
</protein>
<evidence type="ECO:0000256" key="4">
    <source>
        <dbReference type="ARBA" id="ARBA00023033"/>
    </source>
</evidence>
<reference evidence="6 7" key="1">
    <citation type="journal article" date="2021" name="Int. J. Syst. Evol. Microbiol.">
        <title>Reticulibacter mediterranei gen. nov., sp. nov., within the new family Reticulibacteraceae fam. nov., and Ktedonospora formicarum gen. nov., sp. nov., Ktedonobacter robiniae sp. nov., Dictyobacter formicarum sp. nov. and Dictyobacter arantiisoli sp. nov., belonging to the class Ktedonobacteria.</title>
        <authorList>
            <person name="Yabe S."/>
            <person name="Zheng Y."/>
            <person name="Wang C.M."/>
            <person name="Sakai Y."/>
            <person name="Abe K."/>
            <person name="Yokota A."/>
            <person name="Donadio S."/>
            <person name="Cavaletti L."/>
            <person name="Monciardini P."/>
        </authorList>
    </citation>
    <scope>NUCLEOTIDE SEQUENCE [LARGE SCALE GENOMIC DNA]</scope>
    <source>
        <strain evidence="6 7">SOSP1-30</strain>
    </source>
</reference>
<dbReference type="Proteomes" id="UP000654345">
    <property type="component" value="Unassembled WGS sequence"/>
</dbReference>
<keyword evidence="4" id="KW-0503">Monooxygenase</keyword>
<dbReference type="SUPFAM" id="SSF51679">
    <property type="entry name" value="Bacterial luciferase-like"/>
    <property type="match status" value="1"/>
</dbReference>
<proteinExistence type="predicted"/>
<dbReference type="InterPro" id="IPR050172">
    <property type="entry name" value="SsuD_RutA_monooxygenase"/>
</dbReference>
<dbReference type="PANTHER" id="PTHR42847">
    <property type="entry name" value="ALKANESULFONATE MONOOXYGENASE"/>
    <property type="match status" value="1"/>
</dbReference>
<dbReference type="InterPro" id="IPR011251">
    <property type="entry name" value="Luciferase-like_dom"/>
</dbReference>
<dbReference type="InterPro" id="IPR019952">
    <property type="entry name" value="F420_OxRdatse_Rv1855c_pred"/>
</dbReference>
<organism evidence="6 7">
    <name type="scientific">Ktedonobacter robiniae</name>
    <dbReference type="NCBI Taxonomy" id="2778365"/>
    <lineage>
        <taxon>Bacteria</taxon>
        <taxon>Bacillati</taxon>
        <taxon>Chloroflexota</taxon>
        <taxon>Ktedonobacteria</taxon>
        <taxon>Ktedonobacterales</taxon>
        <taxon>Ktedonobacteraceae</taxon>
        <taxon>Ktedonobacter</taxon>
    </lineage>
</organism>
<keyword evidence="1" id="KW-0285">Flavoprotein</keyword>
<evidence type="ECO:0000256" key="2">
    <source>
        <dbReference type="ARBA" id="ARBA00022643"/>
    </source>
</evidence>
<evidence type="ECO:0000256" key="1">
    <source>
        <dbReference type="ARBA" id="ARBA00022630"/>
    </source>
</evidence>
<dbReference type="Pfam" id="PF00296">
    <property type="entry name" value="Bac_luciferase"/>
    <property type="match status" value="1"/>
</dbReference>
<dbReference type="RefSeq" id="WP_201373302.1">
    <property type="nucleotide sequence ID" value="NZ_BNJG01000002.1"/>
</dbReference>
<dbReference type="NCBIfam" id="TIGR03560">
    <property type="entry name" value="F420_Rv1855c"/>
    <property type="match status" value="1"/>
</dbReference>
<evidence type="ECO:0000313" key="7">
    <source>
        <dbReference type="Proteomes" id="UP000654345"/>
    </source>
</evidence>
<keyword evidence="3" id="KW-0560">Oxidoreductase</keyword>
<dbReference type="PANTHER" id="PTHR42847:SF8">
    <property type="entry name" value="CONSERVED PROTEIN"/>
    <property type="match status" value="1"/>
</dbReference>
<keyword evidence="2" id="KW-0288">FMN</keyword>
<gene>
    <name evidence="6" type="ORF">KSB_53220</name>
</gene>
<evidence type="ECO:0000259" key="5">
    <source>
        <dbReference type="Pfam" id="PF00296"/>
    </source>
</evidence>
<dbReference type="Gene3D" id="3.20.20.30">
    <property type="entry name" value="Luciferase-like domain"/>
    <property type="match status" value="1"/>
</dbReference>
<dbReference type="InterPro" id="IPR036661">
    <property type="entry name" value="Luciferase-like_sf"/>
</dbReference>
<evidence type="ECO:0000313" key="6">
    <source>
        <dbReference type="EMBL" id="GHO56847.1"/>
    </source>
</evidence>
<comment type="caution">
    <text evidence="6">The sequence shown here is derived from an EMBL/GenBank/DDBJ whole genome shotgun (WGS) entry which is preliminary data.</text>
</comment>
<evidence type="ECO:0000256" key="3">
    <source>
        <dbReference type="ARBA" id="ARBA00023002"/>
    </source>
</evidence>
<keyword evidence="7" id="KW-1185">Reference proteome</keyword>
<sequence>MTAGKRLSFGIKTVPQHTTYEDMLRVWQEADSIPSIEHAWLFDHFMPLGKDFTGPCLEGWTLLAAYAAVTKRVRLGLMVTGNTYRHPAVLANMAATVDIISGGRLDFGIGAGWNEREHSSYGIPLYSTGERIRRLGEACEIIKRMWTETTPSYEGKYHQIKDAYCEPKPIQKPHPPFVIGGAGEKLTLRIVAQYASIWNFVGGDAEVFQQKSAVLDNHCASIGRDPQTIQRSIQVLVYPEDLEETRNQVRSYAQAGATHLILSLRAPYPEGIVHRLDEEIIKPLRAEFEA</sequence>
<dbReference type="EMBL" id="BNJG01000002">
    <property type="protein sequence ID" value="GHO56847.1"/>
    <property type="molecule type" value="Genomic_DNA"/>
</dbReference>
<feature type="domain" description="Luciferase-like" evidence="5">
    <location>
        <begin position="19"/>
        <end position="253"/>
    </location>
</feature>